<proteinExistence type="predicted"/>
<name>B9YEG0_9FIRM</name>
<dbReference type="EMBL" id="ACCF01000266">
    <property type="protein sequence ID" value="EEF65630.1"/>
    <property type="molecule type" value="Genomic_DNA"/>
</dbReference>
<dbReference type="STRING" id="545696.HOLDEFILI_04234"/>
<reference evidence="2 3" key="2">
    <citation type="submission" date="2009-02" db="EMBL/GenBank/DDBJ databases">
        <title>Draft genome sequence of Holdemania filiformis DSM 12042.</title>
        <authorList>
            <person name="Sudarsanam P."/>
            <person name="Ley R."/>
            <person name="Guruge J."/>
            <person name="Turnbaugh P.J."/>
            <person name="Mahowald M."/>
            <person name="Liep D."/>
            <person name="Gordon J."/>
        </authorList>
    </citation>
    <scope>NUCLEOTIDE SEQUENCE [LARGE SCALE GENOMIC DNA]</scope>
    <source>
        <strain evidence="2 3">DSM 12042</strain>
    </source>
</reference>
<reference evidence="2 3" key="1">
    <citation type="submission" date="2008-12" db="EMBL/GenBank/DDBJ databases">
        <authorList>
            <person name="Fulton L."/>
            <person name="Clifton S."/>
            <person name="Fulton B."/>
            <person name="Xu J."/>
            <person name="Minx P."/>
            <person name="Pepin K.H."/>
            <person name="Johnson M."/>
            <person name="Bhonagiri V."/>
            <person name="Nash W.E."/>
            <person name="Mardis E.R."/>
            <person name="Wilson R.K."/>
        </authorList>
    </citation>
    <scope>NUCLEOTIDE SEQUENCE [LARGE SCALE GENOMIC DNA]</scope>
    <source>
        <strain evidence="2 3">DSM 12042</strain>
    </source>
</reference>
<organism evidence="2 3">
    <name type="scientific">Holdemania filiformis DSM 12042</name>
    <dbReference type="NCBI Taxonomy" id="545696"/>
    <lineage>
        <taxon>Bacteria</taxon>
        <taxon>Bacillati</taxon>
        <taxon>Bacillota</taxon>
        <taxon>Erysipelotrichia</taxon>
        <taxon>Erysipelotrichales</taxon>
        <taxon>Erysipelotrichaceae</taxon>
        <taxon>Holdemania</taxon>
    </lineage>
</organism>
<feature type="region of interest" description="Disordered" evidence="1">
    <location>
        <begin position="107"/>
        <end position="127"/>
    </location>
</feature>
<sequence length="127" mass="14101">MLPPDLVNFLLNFTKKMIVIKEIVGYNSNRRNSMNKSSEIYDIAWDLASIVDNLDDSVLNVIRKGTQGTDPNASASLELACLTLNKNIEQLKSLVASLEEITYSLEEELDKRGPNEKENSSAPANLS</sequence>
<dbReference type="Proteomes" id="UP000005950">
    <property type="component" value="Unassembled WGS sequence"/>
</dbReference>
<accession>B9YEG0</accession>
<dbReference type="AlphaFoldDB" id="B9YEG0"/>
<dbReference type="HOGENOM" id="CLU_1967531_0_0_9"/>
<protein>
    <submittedName>
        <fullName evidence="2">Uncharacterized protein</fullName>
    </submittedName>
</protein>
<evidence type="ECO:0000256" key="1">
    <source>
        <dbReference type="SAM" id="MobiDB-lite"/>
    </source>
</evidence>
<comment type="caution">
    <text evidence="2">The sequence shown here is derived from an EMBL/GenBank/DDBJ whole genome shotgun (WGS) entry which is preliminary data.</text>
</comment>
<evidence type="ECO:0000313" key="3">
    <source>
        <dbReference type="Proteomes" id="UP000005950"/>
    </source>
</evidence>
<evidence type="ECO:0000313" key="2">
    <source>
        <dbReference type="EMBL" id="EEF65630.1"/>
    </source>
</evidence>
<gene>
    <name evidence="2" type="ORF">HOLDEFILI_04234</name>
</gene>
<feature type="compositionally biased region" description="Basic and acidic residues" evidence="1">
    <location>
        <begin position="109"/>
        <end position="119"/>
    </location>
</feature>